<sequence>MAARDLTSRQLPLQWPAQPAQRREDFMAAPGNAAALALIDAFPRWPAKVVSLVGPEGAGKSHLAAIFAARAGARVVAAADLDRAGVPALLATGALVVEDLDAAPFEEAALFHLLNLAREQGAFLLMTTRTPPAQLALATADLASRLRAVPVFEIAPADDGLLAALLLKLFADRQVSVDEATVSYLLLRIPRAVAGAQKVVEAIDRAALAAHRPVTRALAAQVLKAHPELAAQEDEGDDGSPDDEDDGAEDAPQTGRAPV</sequence>
<dbReference type="InterPro" id="IPR027417">
    <property type="entry name" value="P-loop_NTPase"/>
</dbReference>
<dbReference type="Proteomes" id="UP001241747">
    <property type="component" value="Unassembled WGS sequence"/>
</dbReference>
<dbReference type="EMBL" id="JAUSVY010000004">
    <property type="protein sequence ID" value="MDQ0505461.1"/>
    <property type="molecule type" value="Genomic_DNA"/>
</dbReference>
<accession>A0ABU0LEA1</accession>
<evidence type="ECO:0000313" key="2">
    <source>
        <dbReference type="EMBL" id="MDQ0505461.1"/>
    </source>
</evidence>
<reference evidence="2 3" key="1">
    <citation type="submission" date="2023-07" db="EMBL/GenBank/DDBJ databases">
        <title>Genomic Encyclopedia of Type Strains, Phase IV (KMG-IV): sequencing the most valuable type-strain genomes for metagenomic binning, comparative biology and taxonomic classification.</title>
        <authorList>
            <person name="Goeker M."/>
        </authorList>
    </citation>
    <scope>NUCLEOTIDE SEQUENCE [LARGE SCALE GENOMIC DNA]</scope>
    <source>
        <strain evidence="2 3">DSM 3770</strain>
    </source>
</reference>
<evidence type="ECO:0000256" key="1">
    <source>
        <dbReference type="SAM" id="MobiDB-lite"/>
    </source>
</evidence>
<proteinExistence type="predicted"/>
<organism evidence="2 3">
    <name type="scientific">Xanthobacter agilis</name>
    <dbReference type="NCBI Taxonomy" id="47492"/>
    <lineage>
        <taxon>Bacteria</taxon>
        <taxon>Pseudomonadati</taxon>
        <taxon>Pseudomonadota</taxon>
        <taxon>Alphaproteobacteria</taxon>
        <taxon>Hyphomicrobiales</taxon>
        <taxon>Xanthobacteraceae</taxon>
        <taxon>Xanthobacter</taxon>
    </lineage>
</organism>
<keyword evidence="3" id="KW-1185">Reference proteome</keyword>
<name>A0ABU0LEA1_XANAG</name>
<comment type="caution">
    <text evidence="2">The sequence shown here is derived from an EMBL/GenBank/DDBJ whole genome shotgun (WGS) entry which is preliminary data.</text>
</comment>
<dbReference type="Gene3D" id="3.40.50.300">
    <property type="entry name" value="P-loop containing nucleotide triphosphate hydrolases"/>
    <property type="match status" value="1"/>
</dbReference>
<dbReference type="PANTHER" id="PTHR30050:SF5">
    <property type="entry name" value="DNAA REGULATORY INACTIVATOR HDA"/>
    <property type="match status" value="1"/>
</dbReference>
<dbReference type="SUPFAM" id="SSF52540">
    <property type="entry name" value="P-loop containing nucleoside triphosphate hydrolases"/>
    <property type="match status" value="1"/>
</dbReference>
<dbReference type="RefSeq" id="WP_237344074.1">
    <property type="nucleotide sequence ID" value="NZ_JABWGX010000002.1"/>
</dbReference>
<feature type="compositionally biased region" description="Acidic residues" evidence="1">
    <location>
        <begin position="231"/>
        <end position="249"/>
    </location>
</feature>
<evidence type="ECO:0000313" key="3">
    <source>
        <dbReference type="Proteomes" id="UP001241747"/>
    </source>
</evidence>
<dbReference type="PANTHER" id="PTHR30050">
    <property type="entry name" value="CHROMOSOMAL REPLICATION INITIATOR PROTEIN DNAA"/>
    <property type="match status" value="1"/>
</dbReference>
<feature type="region of interest" description="Disordered" evidence="1">
    <location>
        <begin position="225"/>
        <end position="259"/>
    </location>
</feature>
<gene>
    <name evidence="2" type="ORF">QOZ94_002257</name>
</gene>
<dbReference type="Gene3D" id="1.10.8.60">
    <property type="match status" value="1"/>
</dbReference>
<protein>
    <submittedName>
        <fullName evidence="2">Chromosomal replication initiation ATPase DnaA</fullName>
    </submittedName>
</protein>